<comment type="caution">
    <text evidence="3">The sequence shown here is derived from an EMBL/GenBank/DDBJ whole genome shotgun (WGS) entry which is preliminary data.</text>
</comment>
<dbReference type="Proteomes" id="UP001199469">
    <property type="component" value="Unassembled WGS sequence"/>
</dbReference>
<evidence type="ECO:0000313" key="4">
    <source>
        <dbReference type="Proteomes" id="UP001199469"/>
    </source>
</evidence>
<dbReference type="RefSeq" id="WP_230731888.1">
    <property type="nucleotide sequence ID" value="NZ_JAJNDB010000001.1"/>
</dbReference>
<evidence type="ECO:0000259" key="2">
    <source>
        <dbReference type="Pfam" id="PF08751"/>
    </source>
</evidence>
<feature type="compositionally biased region" description="Basic and acidic residues" evidence="1">
    <location>
        <begin position="1493"/>
        <end position="1510"/>
    </location>
</feature>
<dbReference type="SUPFAM" id="SSF55464">
    <property type="entry name" value="Origin of replication-binding domain, RBD-like"/>
    <property type="match status" value="1"/>
</dbReference>
<organism evidence="3 4">
    <name type="scientific">Actinomycetospora endophytica</name>
    <dbReference type="NCBI Taxonomy" id="2291215"/>
    <lineage>
        <taxon>Bacteria</taxon>
        <taxon>Bacillati</taxon>
        <taxon>Actinomycetota</taxon>
        <taxon>Actinomycetes</taxon>
        <taxon>Pseudonocardiales</taxon>
        <taxon>Pseudonocardiaceae</taxon>
        <taxon>Actinomycetospora</taxon>
    </lineage>
</organism>
<feature type="region of interest" description="Disordered" evidence="1">
    <location>
        <begin position="1168"/>
        <end position="1203"/>
    </location>
</feature>
<feature type="compositionally biased region" description="Basic and acidic residues" evidence="1">
    <location>
        <begin position="1168"/>
        <end position="1196"/>
    </location>
</feature>
<feature type="compositionally biased region" description="Basic and acidic residues" evidence="1">
    <location>
        <begin position="1443"/>
        <end position="1454"/>
    </location>
</feature>
<name>A0ABS8P639_9PSEU</name>
<feature type="domain" description="TrwC relaxase" evidence="2">
    <location>
        <begin position="10"/>
        <end position="362"/>
    </location>
</feature>
<reference evidence="3 4" key="1">
    <citation type="submission" date="2021-11" db="EMBL/GenBank/DDBJ databases">
        <title>Draft genome sequence of Actinomycetospora sp. SF1 isolated from the rhizosphere soil.</title>
        <authorList>
            <person name="Duangmal K."/>
            <person name="Chantavorakit T."/>
        </authorList>
    </citation>
    <scope>NUCLEOTIDE SEQUENCE [LARGE SCALE GENOMIC DNA]</scope>
    <source>
        <strain evidence="3 4">TBRC 5722</strain>
    </source>
</reference>
<sequence>MLSIATGYSVDYLLRQVAAGRENYYTGAVADGEPPGRWWGAGTAALGLSGEVDPQDMRAVFERFLDPRDEHFRDPSRWGEAATLGHTGRAYTSEDELYAQLLERERHAGAERRDELRVEAGRKARRNVAFLDVTFSVQKSVTVLHTAFEAAEVRARRTGDTDAEARWAGYRQAVEDAIWAGNDAALGYLQEQAGYARVGHHGGQGGRWVDAHGWTVASFFQHDSRDHDPQLHIHNPIVNRVQGPDGQWRTLDSRAIHRMRPAAAAVGERVLSERLAADLGVSMAMRPDGKAREATVVSPTATEMFSSRRRAVSAKAAELISAFEARHGREVNGVERDRLQRQATLTSRKAKSHHGESREALLDRVDAQIASEVTGGLAAVAHAYLTTRDQATEEDGAAAGAAGEVWSAEAVLETALAGVQAKKAAWTRAHLIREIDARLPDHLGLDDPDQISELLDRLSAQGAAMASSLDTDGPGEDQLPDELRLDNGTSAYRAPGGGLFATPEHVHSENTLRAASRDHGATRLSGPAADTLLRHLAAQGVALGADQAAAVRGVLTSGATLETLIGPAGTGKSFTVGALAHAWTTADGGDGSLASRRVVGLATSQVAADVLASEGLDAANTARWLATQDRLAAAAGEGRAPSGHDQPWRLGRGDLVVVDESSMADTAALTRIHQHVRAAGAKLLLVGDHRQLAAVGAGGAMELIAQTGARYELTDARRFTAGWEGPASLRLRAGDPTVVANYHRNGRLIDAGTLEQAEQSAARAWLADTLAGHRSVLVVDSNDQAARLSTQLRHELVRLGRVAEHGVPLDRDGTYAGVGDTVAARRNGWDLAGRHRNPRGPINRETFTVLDTGDDGSLLVTPTGSTRDDGDGGVRLVLPAGYVAADVSLAYAGTVHAVEGLSVDTSHPVITARTSHAAAYVGLSRGKLNNTAHVATTTAPDDLAHGTEREHTLHRDPRAVLADTLERAEAAAAATRAAVATAETLAAEAGSVQTAAERFADAAHLASCERTSGWLDHLTAEGHLRPEERARVAAEDGTATLTRLLRAAEVAGHQPREVLEAAVVDRPLDGARSVTYVIHGRITAAHTFDPIGESWAEWRPRLDDPTWDHYLAVLAEAADTRTRDLGQQQTKHPERWAVELLGPVPDDPAARADWTQRAGLVAGYREARDHPDQHKHIDEADGSREAGSDRGRHGDAVDVLGSAPGRGQVEAHAAYRAAWRAAGLPEHDRDTLELSIGAHRARVQAWEREQTWGPAYVDNLLAGTHHAAAQHHQTAQLRYAEAAATPDPDQRQQLETQARDAEALAGHLREEAGRLDEVATAYAAWSAETAMTRALADQSRAYLAAHDANSQPAPAVTAAEWLAAEHTARAEDDPHRDITDTDLTEPTPRHPGDDHSSTTGHAAEPQSSETDQNTDQAQGESAPPGPRDRLEASTADHAPTGGHPERDGWDHRAAADFTEAPLPDPGEDHRNGHGTDEAPSERRATADAPDPAADAREGDQAGRRDEDTVRVPEPGETAAELARARRALAEITDRRQQTDQQQYREQQHGTWHSDDQDTSNDDIRPDVAEGDP</sequence>
<dbReference type="Gene3D" id="3.40.50.300">
    <property type="entry name" value="P-loop containing nucleotide triphosphate hydrolases"/>
    <property type="match status" value="1"/>
</dbReference>
<keyword evidence="4" id="KW-1185">Reference proteome</keyword>
<feature type="compositionally biased region" description="Polar residues" evidence="1">
    <location>
        <begin position="1397"/>
        <end position="1419"/>
    </location>
</feature>
<protein>
    <submittedName>
        <fullName evidence="3">Relaxase domain-containing protein</fullName>
    </submittedName>
</protein>
<dbReference type="InterPro" id="IPR014862">
    <property type="entry name" value="TrwC"/>
</dbReference>
<proteinExistence type="predicted"/>
<dbReference type="NCBIfam" id="NF041492">
    <property type="entry name" value="MobF"/>
    <property type="match status" value="1"/>
</dbReference>
<gene>
    <name evidence="3" type="ORF">LQ327_09395</name>
</gene>
<feature type="compositionally biased region" description="Basic and acidic residues" evidence="1">
    <location>
        <begin position="1466"/>
        <end position="1485"/>
    </location>
</feature>
<dbReference type="SUPFAM" id="SSF52540">
    <property type="entry name" value="P-loop containing nucleoside triphosphate hydrolases"/>
    <property type="match status" value="2"/>
</dbReference>
<dbReference type="EMBL" id="JAJNDB010000001">
    <property type="protein sequence ID" value="MCD2193594.1"/>
    <property type="molecule type" value="Genomic_DNA"/>
</dbReference>
<dbReference type="Pfam" id="PF08751">
    <property type="entry name" value="TrwC"/>
    <property type="match status" value="1"/>
</dbReference>
<feature type="compositionally biased region" description="Basic and acidic residues" evidence="1">
    <location>
        <begin position="1527"/>
        <end position="1537"/>
    </location>
</feature>
<feature type="region of interest" description="Disordered" evidence="1">
    <location>
        <begin position="1367"/>
        <end position="1572"/>
    </location>
</feature>
<dbReference type="Pfam" id="PF13604">
    <property type="entry name" value="AAA_30"/>
    <property type="match status" value="1"/>
</dbReference>
<evidence type="ECO:0000313" key="3">
    <source>
        <dbReference type="EMBL" id="MCD2193594.1"/>
    </source>
</evidence>
<feature type="compositionally biased region" description="Basic and acidic residues" evidence="1">
    <location>
        <begin position="1545"/>
        <end position="1572"/>
    </location>
</feature>
<evidence type="ECO:0000256" key="1">
    <source>
        <dbReference type="SAM" id="MobiDB-lite"/>
    </source>
</evidence>
<feature type="region of interest" description="Disordered" evidence="1">
    <location>
        <begin position="465"/>
        <end position="488"/>
    </location>
</feature>
<feature type="compositionally biased region" description="Basic and acidic residues" evidence="1">
    <location>
        <begin position="1387"/>
        <end position="1396"/>
    </location>
</feature>
<feature type="compositionally biased region" description="Basic and acidic residues" evidence="1">
    <location>
        <begin position="1367"/>
        <end position="1379"/>
    </location>
</feature>
<accession>A0ABS8P639</accession>
<dbReference type="InterPro" id="IPR027417">
    <property type="entry name" value="P-loop_NTPase"/>
</dbReference>